<protein>
    <submittedName>
        <fullName evidence="3">AAA-ATPase</fullName>
    </submittedName>
</protein>
<dbReference type="GO" id="GO:0016887">
    <property type="term" value="F:ATP hydrolysis activity"/>
    <property type="evidence" value="ECO:0007669"/>
    <property type="project" value="InterPro"/>
</dbReference>
<dbReference type="InterPro" id="IPR003959">
    <property type="entry name" value="ATPase_AAA_core"/>
</dbReference>
<keyword evidence="4" id="KW-1185">Reference proteome</keyword>
<evidence type="ECO:0000313" key="3">
    <source>
        <dbReference type="EMBL" id="KAJ6809899.1"/>
    </source>
</evidence>
<sequence>MATTLSVAIGTVGFLLLLRMVFSFRSLAYSLREWWRWLDDRCQAHQLYRIPRYAEGEGGQENPLFRKALAYLNSLPSLEDSDCVTVFSTGRRPNDFFLQLDPGRPLADSFLGSRLSWTLADAGTSPCLLLRLRRHDRRRVLRPYLHHVEAVADDADLRRRECRLFSVRPGGAGWSGPVPLSHPSTLDTVAVEPELRGRVKSDLESFLKGKAYYARLGRVWKRSYLLHGPPGTGKSSFAAAMAKFLNYDVYDLDLSAAGGEADLRSLLLRTTPRSLILVEDLDRHLSASGSRDAGAAAAAMLGFMDGVFSCCGDERVMVFTMRGPKEGLDPAFLRPGRLDVHVHFPLCGFPAFKALASSHLGLKDHKLYPQVEEGFQTGARLSPAEVGEIMIANRGSPSRALKTVINALQHSSSGSRLVYSGSLRKTVSESASSAKAAAASEESSVGGIGFGKEATVREFKKLYGLIRMRGSGSRKEGTMSVHMAAAAAATANAAAAANVANYLDRSSDRDLGYY</sequence>
<dbReference type="InterPro" id="IPR050747">
    <property type="entry name" value="Mitochondrial_chaperone_BCS1"/>
</dbReference>
<dbReference type="Gene3D" id="3.40.50.300">
    <property type="entry name" value="P-loop containing nucleotide triphosphate hydrolases"/>
    <property type="match status" value="1"/>
</dbReference>
<accession>A0AAX6F184</accession>
<proteinExistence type="inferred from homology"/>
<dbReference type="Pfam" id="PF25568">
    <property type="entry name" value="AAA_lid_At3g28540"/>
    <property type="match status" value="1"/>
</dbReference>
<dbReference type="Pfam" id="PF00004">
    <property type="entry name" value="AAA"/>
    <property type="match status" value="1"/>
</dbReference>
<dbReference type="Proteomes" id="UP001140949">
    <property type="component" value="Unassembled WGS sequence"/>
</dbReference>
<dbReference type="InterPro" id="IPR027417">
    <property type="entry name" value="P-loop_NTPase"/>
</dbReference>
<reference evidence="3" key="2">
    <citation type="submission" date="2023-04" db="EMBL/GenBank/DDBJ databases">
        <authorList>
            <person name="Bruccoleri R.E."/>
            <person name="Oakeley E.J."/>
            <person name="Faust A.-M."/>
            <person name="Dessus-Babus S."/>
            <person name="Altorfer M."/>
            <person name="Burckhardt D."/>
            <person name="Oertli M."/>
            <person name="Naumann U."/>
            <person name="Petersen F."/>
            <person name="Wong J."/>
        </authorList>
    </citation>
    <scope>NUCLEOTIDE SEQUENCE</scope>
    <source>
        <strain evidence="3">GSM-AAB239-AS_SAM_17_03QT</strain>
        <tissue evidence="3">Leaf</tissue>
    </source>
</reference>
<dbReference type="GO" id="GO:0005524">
    <property type="term" value="F:ATP binding"/>
    <property type="evidence" value="ECO:0007669"/>
    <property type="project" value="InterPro"/>
</dbReference>
<evidence type="ECO:0000259" key="2">
    <source>
        <dbReference type="SMART" id="SM00382"/>
    </source>
</evidence>
<feature type="domain" description="AAA+ ATPase" evidence="2">
    <location>
        <begin position="220"/>
        <end position="348"/>
    </location>
</feature>
<evidence type="ECO:0000313" key="4">
    <source>
        <dbReference type="Proteomes" id="UP001140949"/>
    </source>
</evidence>
<organism evidence="3 4">
    <name type="scientific">Iris pallida</name>
    <name type="common">Sweet iris</name>
    <dbReference type="NCBI Taxonomy" id="29817"/>
    <lineage>
        <taxon>Eukaryota</taxon>
        <taxon>Viridiplantae</taxon>
        <taxon>Streptophyta</taxon>
        <taxon>Embryophyta</taxon>
        <taxon>Tracheophyta</taxon>
        <taxon>Spermatophyta</taxon>
        <taxon>Magnoliopsida</taxon>
        <taxon>Liliopsida</taxon>
        <taxon>Asparagales</taxon>
        <taxon>Iridaceae</taxon>
        <taxon>Iridoideae</taxon>
        <taxon>Irideae</taxon>
        <taxon>Iris</taxon>
    </lineage>
</organism>
<dbReference type="AlphaFoldDB" id="A0AAX6F184"/>
<comment type="similarity">
    <text evidence="1">Belongs to the AAA ATPase family. BCS1 subfamily.</text>
</comment>
<dbReference type="SMART" id="SM00382">
    <property type="entry name" value="AAA"/>
    <property type="match status" value="1"/>
</dbReference>
<gene>
    <name evidence="3" type="ORF">M6B38_159295</name>
</gene>
<dbReference type="PANTHER" id="PTHR23070">
    <property type="entry name" value="BCS1 AAA-TYPE ATPASE"/>
    <property type="match status" value="1"/>
</dbReference>
<dbReference type="SUPFAM" id="SSF52540">
    <property type="entry name" value="P-loop containing nucleoside triphosphate hydrolases"/>
    <property type="match status" value="1"/>
</dbReference>
<name>A0AAX6F184_IRIPA</name>
<reference evidence="3" key="1">
    <citation type="journal article" date="2023" name="GigaByte">
        <title>Genome assembly of the bearded iris, Iris pallida Lam.</title>
        <authorList>
            <person name="Bruccoleri R.E."/>
            <person name="Oakeley E.J."/>
            <person name="Faust A.M.E."/>
            <person name="Altorfer M."/>
            <person name="Dessus-Babus S."/>
            <person name="Burckhardt D."/>
            <person name="Oertli M."/>
            <person name="Naumann U."/>
            <person name="Petersen F."/>
            <person name="Wong J."/>
        </authorList>
    </citation>
    <scope>NUCLEOTIDE SEQUENCE</scope>
    <source>
        <strain evidence="3">GSM-AAB239-AS_SAM_17_03QT</strain>
    </source>
</reference>
<evidence type="ECO:0000256" key="1">
    <source>
        <dbReference type="ARBA" id="ARBA00007448"/>
    </source>
</evidence>
<dbReference type="InterPro" id="IPR058017">
    <property type="entry name" value="At3g28540-like_C"/>
</dbReference>
<comment type="caution">
    <text evidence="3">The sequence shown here is derived from an EMBL/GenBank/DDBJ whole genome shotgun (WGS) entry which is preliminary data.</text>
</comment>
<dbReference type="InterPro" id="IPR003593">
    <property type="entry name" value="AAA+_ATPase"/>
</dbReference>
<dbReference type="EMBL" id="JANAVB010032819">
    <property type="protein sequence ID" value="KAJ6809899.1"/>
    <property type="molecule type" value="Genomic_DNA"/>
</dbReference>